<dbReference type="GO" id="GO:0008641">
    <property type="term" value="F:ubiquitin-like modifier activating enzyme activity"/>
    <property type="evidence" value="ECO:0007669"/>
    <property type="project" value="InterPro"/>
</dbReference>
<dbReference type="InterPro" id="IPR000594">
    <property type="entry name" value="ThiF_NAD_FAD-bd"/>
</dbReference>
<dbReference type="InterPro" id="IPR035985">
    <property type="entry name" value="Ubiquitin-activating_enz"/>
</dbReference>
<sequence length="269" mass="29739">MERFSRISRLIGEEKLKLLQHSRVTLVGVGAVGSYALEALARSGIGSFRLVDFDSIHPSNINRQLIALESTLGMNKVEAARNRVLDINPRCRVEVCSLAAGEDTLDEIFSPMESPLLPTDMLVDAIDSLYPKADILEYAWQQGIPAVSSMGAALRSDPAYIRIDDLMSTRMCPVAKKLRLILRKRGVGRGITTVYSTEEVVFDYQSAERNRPAEEIPDQRQNLNGPRHVLGSLPTLTGIFGLYLANTVIEQICGGFFKAESTAKQRKSD</sequence>
<keyword evidence="3" id="KW-1185">Reference proteome</keyword>
<dbReference type="PANTHER" id="PTHR43267">
    <property type="entry name" value="TRNA THREONYLCARBAMOYLADENOSINE DEHYDRATASE"/>
    <property type="match status" value="1"/>
</dbReference>
<dbReference type="InterPro" id="IPR045886">
    <property type="entry name" value="ThiF/MoeB/HesA"/>
</dbReference>
<dbReference type="Proteomes" id="UP000018680">
    <property type="component" value="Chromosome"/>
</dbReference>
<dbReference type="PANTHER" id="PTHR43267:SF1">
    <property type="entry name" value="TRNA THREONYLCARBAMOYLADENOSINE DEHYDRATASE"/>
    <property type="match status" value="1"/>
</dbReference>
<evidence type="ECO:0000313" key="3">
    <source>
        <dbReference type="Proteomes" id="UP000018680"/>
    </source>
</evidence>
<dbReference type="RefSeq" id="WP_024267896.1">
    <property type="nucleotide sequence ID" value="NC_023035.1"/>
</dbReference>
<evidence type="ECO:0000259" key="1">
    <source>
        <dbReference type="Pfam" id="PF00899"/>
    </source>
</evidence>
<dbReference type="KEGG" id="slr:L21SP2_1589"/>
<reference evidence="2 3" key="1">
    <citation type="journal article" date="2015" name="Stand. Genomic Sci.">
        <title>Complete genome sequence and description of Salinispira pacifica gen. nov., sp. nov., a novel spirochaete isolated form a hypersaline microbial mat.</title>
        <authorList>
            <person name="Ben Hania W."/>
            <person name="Joseph M."/>
            <person name="Schumann P."/>
            <person name="Bunk B."/>
            <person name="Fiebig A."/>
            <person name="Sproer C."/>
            <person name="Klenk H.P."/>
            <person name="Fardeau M.L."/>
            <person name="Spring S."/>
        </authorList>
    </citation>
    <scope>NUCLEOTIDE SEQUENCE [LARGE SCALE GENOMIC DNA]</scope>
    <source>
        <strain evidence="2 3">L21-RPul-D2</strain>
    </source>
</reference>
<accession>V5WII5</accession>
<feature type="domain" description="THIF-type NAD/FAD binding fold" evidence="1">
    <location>
        <begin position="9"/>
        <end position="255"/>
    </location>
</feature>
<dbReference type="STRING" id="1307761.L21SP2_1589"/>
<dbReference type="OrthoDB" id="9804150at2"/>
<organism evidence="2 3">
    <name type="scientific">Salinispira pacifica</name>
    <dbReference type="NCBI Taxonomy" id="1307761"/>
    <lineage>
        <taxon>Bacteria</taxon>
        <taxon>Pseudomonadati</taxon>
        <taxon>Spirochaetota</taxon>
        <taxon>Spirochaetia</taxon>
        <taxon>Spirochaetales</taxon>
        <taxon>Spirochaetaceae</taxon>
        <taxon>Salinispira</taxon>
    </lineage>
</organism>
<protein>
    <submittedName>
        <fullName evidence="2">HesA/MoeB/ThiF family protein</fullName>
    </submittedName>
</protein>
<dbReference type="AlphaFoldDB" id="V5WII5"/>
<dbReference type="GO" id="GO:0061504">
    <property type="term" value="P:cyclic threonylcarbamoyladenosine biosynthetic process"/>
    <property type="evidence" value="ECO:0007669"/>
    <property type="project" value="TreeGrafter"/>
</dbReference>
<proteinExistence type="predicted"/>
<dbReference type="eggNOG" id="COG1179">
    <property type="taxonomic scope" value="Bacteria"/>
</dbReference>
<dbReference type="GO" id="GO:0061503">
    <property type="term" value="F:tRNA threonylcarbamoyladenosine dehydratase"/>
    <property type="evidence" value="ECO:0007669"/>
    <property type="project" value="TreeGrafter"/>
</dbReference>
<dbReference type="CDD" id="cd00755">
    <property type="entry name" value="YgdL_like"/>
    <property type="match status" value="1"/>
</dbReference>
<dbReference type="PATRIC" id="fig|1307761.3.peg.1584"/>
<dbReference type="Gene3D" id="3.40.50.720">
    <property type="entry name" value="NAD(P)-binding Rossmann-like Domain"/>
    <property type="match status" value="1"/>
</dbReference>
<name>V5WII5_9SPIO</name>
<dbReference type="SUPFAM" id="SSF69572">
    <property type="entry name" value="Activating enzymes of the ubiquitin-like proteins"/>
    <property type="match status" value="1"/>
</dbReference>
<gene>
    <name evidence="2" type="ORF">L21SP2_1589</name>
</gene>
<dbReference type="Pfam" id="PF00899">
    <property type="entry name" value="ThiF"/>
    <property type="match status" value="1"/>
</dbReference>
<evidence type="ECO:0000313" key="2">
    <source>
        <dbReference type="EMBL" id="AHC14976.1"/>
    </source>
</evidence>
<dbReference type="EMBL" id="CP006939">
    <property type="protein sequence ID" value="AHC14976.1"/>
    <property type="molecule type" value="Genomic_DNA"/>
</dbReference>
<dbReference type="HOGENOM" id="CLU_013325_4_1_12"/>